<evidence type="ECO:0000313" key="3">
    <source>
        <dbReference type="Proteomes" id="UP001501288"/>
    </source>
</evidence>
<feature type="compositionally biased region" description="Polar residues" evidence="1">
    <location>
        <begin position="107"/>
        <end position="118"/>
    </location>
</feature>
<dbReference type="RefSeq" id="WP_415544711.1">
    <property type="nucleotide sequence ID" value="NZ_CBCSAI010000005.1"/>
</dbReference>
<proteinExistence type="predicted"/>
<name>A0ABN2BHI2_9MICO</name>
<feature type="region of interest" description="Disordered" evidence="1">
    <location>
        <begin position="107"/>
        <end position="126"/>
    </location>
</feature>
<dbReference type="EMBL" id="BAAANV010000032">
    <property type="protein sequence ID" value="GAA1539602.1"/>
    <property type="molecule type" value="Genomic_DNA"/>
</dbReference>
<evidence type="ECO:0000256" key="1">
    <source>
        <dbReference type="SAM" id="MobiDB-lite"/>
    </source>
</evidence>
<keyword evidence="3" id="KW-1185">Reference proteome</keyword>
<sequence length="301" mass="31565">MTWSGHTKRTFPRTGVFLAALVGLVGLVPLVGCTSAPSFPRSSSTTTRMVVPSEVPRLEEGFLERPVVEPRTRADRRTKLWVRSVHLTSRGRAHTVTVASAANGSFSLTDGRPTTATTPFDPPGRPSCRIMSERPLAAPVRGAASTTDTLYVLHCAGGAMNLPILTGTWSGGGSTHQTQAVVGIGGPEAQGQPTPAAGPDSTTRPTIEVVTATHQGNRATLVVRATEGSVLTLSSYATRCTTRLSGPAQKAPGSDIRTLQYRMDCMKVTGLANAQVMATRTTGVPGAEPRVDAAFAPVPNR</sequence>
<accession>A0ABN2BHI2</accession>
<organism evidence="2 3">
    <name type="scientific">Dermacoccus barathri</name>
    <dbReference type="NCBI Taxonomy" id="322601"/>
    <lineage>
        <taxon>Bacteria</taxon>
        <taxon>Bacillati</taxon>
        <taxon>Actinomycetota</taxon>
        <taxon>Actinomycetes</taxon>
        <taxon>Micrococcales</taxon>
        <taxon>Dermacoccaceae</taxon>
        <taxon>Dermacoccus</taxon>
    </lineage>
</organism>
<protein>
    <submittedName>
        <fullName evidence="2">Uncharacterized protein</fullName>
    </submittedName>
</protein>
<comment type="caution">
    <text evidence="2">The sequence shown here is derived from an EMBL/GenBank/DDBJ whole genome shotgun (WGS) entry which is preliminary data.</text>
</comment>
<reference evidence="2 3" key="1">
    <citation type="journal article" date="2019" name="Int. J. Syst. Evol. Microbiol.">
        <title>The Global Catalogue of Microorganisms (GCM) 10K type strain sequencing project: providing services to taxonomists for standard genome sequencing and annotation.</title>
        <authorList>
            <consortium name="The Broad Institute Genomics Platform"/>
            <consortium name="The Broad Institute Genome Sequencing Center for Infectious Disease"/>
            <person name="Wu L."/>
            <person name="Ma J."/>
        </authorList>
    </citation>
    <scope>NUCLEOTIDE SEQUENCE [LARGE SCALE GENOMIC DNA]</scope>
    <source>
        <strain evidence="2 3">JCM 14588</strain>
    </source>
</reference>
<evidence type="ECO:0000313" key="2">
    <source>
        <dbReference type="EMBL" id="GAA1539602.1"/>
    </source>
</evidence>
<dbReference type="Proteomes" id="UP001501288">
    <property type="component" value="Unassembled WGS sequence"/>
</dbReference>
<gene>
    <name evidence="2" type="ORF">GCM10009762_11560</name>
</gene>